<name>A0A8T2PP95_9TELE</name>
<evidence type="ECO:0000313" key="2">
    <source>
        <dbReference type="Proteomes" id="UP000824540"/>
    </source>
</evidence>
<sequence>GGPQACPWLQTLAALQTADVQENQDLCQPQLPPAAAQAASPLGLMFTTDPTCRRSPHPCHCQADELVLAIGEGIQGFGFAFRALQKFRTIVIRHKDHDLCIVSGISFECQCVTDNTHITPPTSFHVSFIDGTFGFCAVEFLTPD</sequence>
<gene>
    <name evidence="1" type="ORF">JZ751_017743</name>
</gene>
<dbReference type="EMBL" id="JAFBMS010000004">
    <property type="protein sequence ID" value="KAG9353167.1"/>
    <property type="molecule type" value="Genomic_DNA"/>
</dbReference>
<keyword evidence="2" id="KW-1185">Reference proteome</keyword>
<accession>A0A8T2PP95</accession>
<dbReference type="Proteomes" id="UP000824540">
    <property type="component" value="Unassembled WGS sequence"/>
</dbReference>
<proteinExistence type="predicted"/>
<evidence type="ECO:0000313" key="1">
    <source>
        <dbReference type="EMBL" id="KAG9353167.1"/>
    </source>
</evidence>
<organism evidence="1 2">
    <name type="scientific">Albula glossodonta</name>
    <name type="common">roundjaw bonefish</name>
    <dbReference type="NCBI Taxonomy" id="121402"/>
    <lineage>
        <taxon>Eukaryota</taxon>
        <taxon>Metazoa</taxon>
        <taxon>Chordata</taxon>
        <taxon>Craniata</taxon>
        <taxon>Vertebrata</taxon>
        <taxon>Euteleostomi</taxon>
        <taxon>Actinopterygii</taxon>
        <taxon>Neopterygii</taxon>
        <taxon>Teleostei</taxon>
        <taxon>Albuliformes</taxon>
        <taxon>Albulidae</taxon>
        <taxon>Albula</taxon>
    </lineage>
</organism>
<comment type="caution">
    <text evidence="1">The sequence shown here is derived from an EMBL/GenBank/DDBJ whole genome shotgun (WGS) entry which is preliminary data.</text>
</comment>
<dbReference type="AlphaFoldDB" id="A0A8T2PP95"/>
<protein>
    <submittedName>
        <fullName evidence="1">Uncharacterized protein</fullName>
    </submittedName>
</protein>
<reference evidence="1" key="1">
    <citation type="thesis" date="2021" institute="BYU ScholarsArchive" country="Provo, UT, USA">
        <title>Applications of and Algorithms for Genome Assembly and Genomic Analyses with an Emphasis on Marine Teleosts.</title>
        <authorList>
            <person name="Pickett B.D."/>
        </authorList>
    </citation>
    <scope>NUCLEOTIDE SEQUENCE</scope>
    <source>
        <strain evidence="1">HI-2016</strain>
    </source>
</reference>
<feature type="non-terminal residue" evidence="1">
    <location>
        <position position="1"/>
    </location>
</feature>